<evidence type="ECO:0000256" key="12">
    <source>
        <dbReference type="ARBA" id="ARBA00023146"/>
    </source>
</evidence>
<comment type="cofactor">
    <cofactor evidence="1">
        <name>Zn(2+)</name>
        <dbReference type="ChEBI" id="CHEBI:29105"/>
    </cofactor>
</comment>
<keyword evidence="6 15" id="KW-0436">Ligase</keyword>
<proteinExistence type="inferred from homology"/>
<protein>
    <recommendedName>
        <fullName evidence="4">Methionine--tRNA ligase</fullName>
        <ecNumber evidence="3">6.1.1.10</ecNumber>
    </recommendedName>
    <alternativeName>
        <fullName evidence="13">Methionyl-tRNA synthetase</fullName>
    </alternativeName>
</protein>
<evidence type="ECO:0000259" key="17">
    <source>
        <dbReference type="Pfam" id="PF08264"/>
    </source>
</evidence>
<sequence length="507" mass="58473">MKNMKKFYISTSIPYVNGEPHIGHSLEFIQADVVARYNRLLGKDVFFVSGTDENSLKNVQSANKAGQEVKEYIDEYAQKFQDLVKDLDISLDDFIRTTEDRHFKGAQKLWSLLDKDDIYKKKYKGLYCVGCEVFYNEDELEDGCCPEHKKEPEIVEEENYFFKLSKYADQIKELLNSKELNIIPENRKNEALSFIEKGLEDFSISRSVERAHGWGVPVPEDESQIMYVWVDALSNYITALDFAEDSQKYQDYWVQAGQEREVIHTLGKGISRFHVLYWIGLLLSAKVPLPTQEFIHGYITINGEKISKSFGNVIAPYELIERYGVDATRFYLLGAISSFQDGDFSFEKCDEYYTANLVNGVGNLTSRILTMAEKYTKNLVPPVEHDVFGTEDFWVEYKKDLESFDFQRVIKNINSLVARVDGFISEQKPWEKAKAGEDVNKVVYQLLEVLRHLTLALLPIIPSTANQILVQLNIEKNTLKLNELTSWGLLKSHTQLKKSKILFPRLI</sequence>
<evidence type="ECO:0000256" key="9">
    <source>
        <dbReference type="ARBA" id="ARBA00022833"/>
    </source>
</evidence>
<feature type="domain" description="tRNA synthetases class I catalytic" evidence="16">
    <location>
        <begin position="14"/>
        <end position="94"/>
    </location>
</feature>
<evidence type="ECO:0000256" key="14">
    <source>
        <dbReference type="ARBA" id="ARBA00047364"/>
    </source>
</evidence>
<evidence type="ECO:0000256" key="4">
    <source>
        <dbReference type="ARBA" id="ARBA00018753"/>
    </source>
</evidence>
<reference evidence="20" key="1">
    <citation type="submission" date="2017-09" db="EMBL/GenBank/DDBJ databases">
        <title>Depth-based differentiation of microbial function through sediment-hosted aquifers and enrichment of novel symbionts in the deep terrestrial subsurface.</title>
        <authorList>
            <person name="Probst A.J."/>
            <person name="Ladd B."/>
            <person name="Jarett J.K."/>
            <person name="Geller-Mcgrath D.E."/>
            <person name="Sieber C.M.K."/>
            <person name="Emerson J.B."/>
            <person name="Anantharaman K."/>
            <person name="Thomas B.C."/>
            <person name="Malmstrom R."/>
            <person name="Stieglmeier M."/>
            <person name="Klingl A."/>
            <person name="Woyke T."/>
            <person name="Ryan C.M."/>
            <person name="Banfield J.F."/>
        </authorList>
    </citation>
    <scope>NUCLEOTIDE SEQUENCE [LARGE SCALE GENOMIC DNA]</scope>
</reference>
<evidence type="ECO:0000256" key="2">
    <source>
        <dbReference type="ARBA" id="ARBA00003314"/>
    </source>
</evidence>
<dbReference type="InterPro" id="IPR014758">
    <property type="entry name" value="Met-tRNA_synth"/>
</dbReference>
<dbReference type="AlphaFoldDB" id="A0A2M7Z744"/>
<dbReference type="SUPFAM" id="SSF52374">
    <property type="entry name" value="Nucleotidylyl transferase"/>
    <property type="match status" value="1"/>
</dbReference>
<evidence type="ECO:0000259" key="16">
    <source>
        <dbReference type="Pfam" id="PF01406"/>
    </source>
</evidence>
<comment type="similarity">
    <text evidence="15">Belongs to the class-I aminoacyl-tRNA synthetase family.</text>
</comment>
<dbReference type="InterPro" id="IPR015413">
    <property type="entry name" value="Methionyl/Leucyl_tRNA_Synth"/>
</dbReference>
<dbReference type="FunFam" id="2.170.220.10:FF:000001">
    <property type="entry name" value="methionine--tRNA ligase, mitochondrial"/>
    <property type="match status" value="1"/>
</dbReference>
<evidence type="ECO:0000256" key="1">
    <source>
        <dbReference type="ARBA" id="ARBA00001947"/>
    </source>
</evidence>
<evidence type="ECO:0000256" key="15">
    <source>
        <dbReference type="RuleBase" id="RU363039"/>
    </source>
</evidence>
<dbReference type="SUPFAM" id="SSF47323">
    <property type="entry name" value="Anticodon-binding domain of a subclass of class I aminoacyl-tRNA synthetases"/>
    <property type="match status" value="1"/>
</dbReference>
<dbReference type="Gene3D" id="3.40.50.620">
    <property type="entry name" value="HUPs"/>
    <property type="match status" value="1"/>
</dbReference>
<evidence type="ECO:0000256" key="6">
    <source>
        <dbReference type="ARBA" id="ARBA00022598"/>
    </source>
</evidence>
<dbReference type="EMBL" id="PFVJ01000030">
    <property type="protein sequence ID" value="PJA89978.1"/>
    <property type="molecule type" value="Genomic_DNA"/>
</dbReference>
<evidence type="ECO:0000256" key="3">
    <source>
        <dbReference type="ARBA" id="ARBA00012838"/>
    </source>
</evidence>
<keyword evidence="8 15" id="KW-0547">Nucleotide-binding</keyword>
<dbReference type="Pfam" id="PF09334">
    <property type="entry name" value="tRNA-synt_1g"/>
    <property type="match status" value="1"/>
</dbReference>
<dbReference type="InterPro" id="IPR023457">
    <property type="entry name" value="Met-tRNA_synth_2"/>
</dbReference>
<dbReference type="NCBIfam" id="TIGR00398">
    <property type="entry name" value="metG"/>
    <property type="match status" value="1"/>
</dbReference>
<comment type="function">
    <text evidence="2">Is required not only for elongation of protein synthesis but also for the initiation of all mRNA translation through initiator tRNA(fMet) aminoacylation.</text>
</comment>
<evidence type="ECO:0000313" key="19">
    <source>
        <dbReference type="EMBL" id="PJA89978.1"/>
    </source>
</evidence>
<dbReference type="PANTHER" id="PTHR43326:SF1">
    <property type="entry name" value="METHIONINE--TRNA LIGASE, MITOCHONDRIAL"/>
    <property type="match status" value="1"/>
</dbReference>
<evidence type="ECO:0000256" key="10">
    <source>
        <dbReference type="ARBA" id="ARBA00022840"/>
    </source>
</evidence>
<gene>
    <name evidence="19" type="ORF">CO137_01295</name>
</gene>
<dbReference type="InterPro" id="IPR033911">
    <property type="entry name" value="MetRS_core"/>
</dbReference>
<dbReference type="InterPro" id="IPR014729">
    <property type="entry name" value="Rossmann-like_a/b/a_fold"/>
</dbReference>
<evidence type="ECO:0000259" key="18">
    <source>
        <dbReference type="Pfam" id="PF09334"/>
    </source>
</evidence>
<dbReference type="InterPro" id="IPR009080">
    <property type="entry name" value="tRNAsynth_Ia_anticodon-bd"/>
</dbReference>
<dbReference type="PANTHER" id="PTHR43326">
    <property type="entry name" value="METHIONYL-TRNA SYNTHETASE"/>
    <property type="match status" value="1"/>
</dbReference>
<keyword evidence="9" id="KW-0862">Zinc</keyword>
<comment type="caution">
    <text evidence="19">The sequence shown here is derived from an EMBL/GenBank/DDBJ whole genome shotgun (WGS) entry which is preliminary data.</text>
</comment>
<accession>A0A2M7Z744</accession>
<dbReference type="InterPro" id="IPR013155">
    <property type="entry name" value="M/V/L/I-tRNA-synth_anticd-bd"/>
</dbReference>
<dbReference type="Gene3D" id="2.170.220.10">
    <property type="match status" value="1"/>
</dbReference>
<evidence type="ECO:0000256" key="11">
    <source>
        <dbReference type="ARBA" id="ARBA00022917"/>
    </source>
</evidence>
<dbReference type="Gene3D" id="1.10.730.10">
    <property type="entry name" value="Isoleucyl-tRNA Synthetase, Domain 1"/>
    <property type="match status" value="1"/>
</dbReference>
<dbReference type="CDD" id="cd00814">
    <property type="entry name" value="MetRS_core"/>
    <property type="match status" value="1"/>
</dbReference>
<dbReference type="GO" id="GO:0004825">
    <property type="term" value="F:methionine-tRNA ligase activity"/>
    <property type="evidence" value="ECO:0007669"/>
    <property type="project" value="UniProtKB-EC"/>
</dbReference>
<keyword evidence="12 15" id="KW-0030">Aminoacyl-tRNA synthetase</keyword>
<dbReference type="Pfam" id="PF08264">
    <property type="entry name" value="Anticodon_1"/>
    <property type="match status" value="1"/>
</dbReference>
<evidence type="ECO:0000256" key="13">
    <source>
        <dbReference type="ARBA" id="ARBA00030904"/>
    </source>
</evidence>
<organism evidence="19 20">
    <name type="scientific">Candidatus Magasanikbacteria bacterium CG_4_9_14_3_um_filter_32_9</name>
    <dbReference type="NCBI Taxonomy" id="1974644"/>
    <lineage>
        <taxon>Bacteria</taxon>
        <taxon>Candidatus Magasanikiibacteriota</taxon>
    </lineage>
</organism>
<name>A0A2M7Z744_9BACT</name>
<feature type="domain" description="Methionyl/Leucyl tRNA synthetase" evidence="18">
    <location>
        <begin position="139"/>
        <end position="368"/>
    </location>
</feature>
<dbReference type="InterPro" id="IPR001412">
    <property type="entry name" value="aa-tRNA-synth_I_CS"/>
</dbReference>
<dbReference type="GO" id="GO:0005524">
    <property type="term" value="F:ATP binding"/>
    <property type="evidence" value="ECO:0007669"/>
    <property type="project" value="UniProtKB-KW"/>
</dbReference>
<dbReference type="Proteomes" id="UP000230843">
    <property type="component" value="Unassembled WGS sequence"/>
</dbReference>
<evidence type="ECO:0000256" key="7">
    <source>
        <dbReference type="ARBA" id="ARBA00022723"/>
    </source>
</evidence>
<evidence type="ECO:0000313" key="20">
    <source>
        <dbReference type="Proteomes" id="UP000230843"/>
    </source>
</evidence>
<dbReference type="PROSITE" id="PS00178">
    <property type="entry name" value="AA_TRNA_LIGASE_I"/>
    <property type="match status" value="1"/>
</dbReference>
<dbReference type="InterPro" id="IPR032678">
    <property type="entry name" value="tRNA-synt_1_cat_dom"/>
</dbReference>
<keyword evidence="7" id="KW-0479">Metal-binding</keyword>
<dbReference type="GO" id="GO:0046872">
    <property type="term" value="F:metal ion binding"/>
    <property type="evidence" value="ECO:0007669"/>
    <property type="project" value="UniProtKB-KW"/>
</dbReference>
<evidence type="ECO:0000256" key="8">
    <source>
        <dbReference type="ARBA" id="ARBA00022741"/>
    </source>
</evidence>
<dbReference type="EC" id="6.1.1.10" evidence="3"/>
<dbReference type="GO" id="GO:0006431">
    <property type="term" value="P:methionyl-tRNA aminoacylation"/>
    <property type="evidence" value="ECO:0007669"/>
    <property type="project" value="InterPro"/>
</dbReference>
<feature type="domain" description="Methionyl/Valyl/Leucyl/Isoleucyl-tRNA synthetase anticodon-binding" evidence="17">
    <location>
        <begin position="396"/>
        <end position="471"/>
    </location>
</feature>
<dbReference type="Pfam" id="PF01406">
    <property type="entry name" value="tRNA-synt_1e"/>
    <property type="match status" value="1"/>
</dbReference>
<keyword evidence="10 15" id="KW-0067">ATP-binding</keyword>
<comment type="catalytic activity">
    <reaction evidence="14">
        <text>tRNA(Met) + L-methionine + ATP = L-methionyl-tRNA(Met) + AMP + diphosphate</text>
        <dbReference type="Rhea" id="RHEA:13481"/>
        <dbReference type="Rhea" id="RHEA-COMP:9667"/>
        <dbReference type="Rhea" id="RHEA-COMP:9698"/>
        <dbReference type="ChEBI" id="CHEBI:30616"/>
        <dbReference type="ChEBI" id="CHEBI:33019"/>
        <dbReference type="ChEBI" id="CHEBI:57844"/>
        <dbReference type="ChEBI" id="CHEBI:78442"/>
        <dbReference type="ChEBI" id="CHEBI:78530"/>
        <dbReference type="ChEBI" id="CHEBI:456215"/>
        <dbReference type="EC" id="6.1.1.10"/>
    </reaction>
</comment>
<dbReference type="PRINTS" id="PR01041">
    <property type="entry name" value="TRNASYNTHMET"/>
</dbReference>
<keyword evidence="11 15" id="KW-0648">Protein biosynthesis</keyword>
<evidence type="ECO:0000256" key="5">
    <source>
        <dbReference type="ARBA" id="ARBA00022490"/>
    </source>
</evidence>
<keyword evidence="5" id="KW-0963">Cytoplasm</keyword>